<proteinExistence type="inferred from homology"/>
<keyword evidence="12" id="KW-0966">Cell projection</keyword>
<evidence type="ECO:0000256" key="4">
    <source>
        <dbReference type="ARBA" id="ARBA00022448"/>
    </source>
</evidence>
<evidence type="ECO:0000256" key="3">
    <source>
        <dbReference type="ARBA" id="ARBA00020392"/>
    </source>
</evidence>
<keyword evidence="7" id="KW-1005">Bacterial flagellum biogenesis</keyword>
<keyword evidence="5" id="KW-1003">Cell membrane</keyword>
<evidence type="ECO:0000256" key="9">
    <source>
        <dbReference type="ARBA" id="ARBA00023136"/>
    </source>
</evidence>
<dbReference type="GO" id="GO:0044781">
    <property type="term" value="P:bacterial-type flagellum organization"/>
    <property type="evidence" value="ECO:0007669"/>
    <property type="project" value="UniProtKB-KW"/>
</dbReference>
<dbReference type="RefSeq" id="WP_183968011.1">
    <property type="nucleotide sequence ID" value="NZ_JACIEJ010000009.1"/>
</dbReference>
<evidence type="ECO:0000256" key="5">
    <source>
        <dbReference type="ARBA" id="ARBA00022475"/>
    </source>
</evidence>
<dbReference type="EMBL" id="JACIEJ010000009">
    <property type="protein sequence ID" value="MBB3987106.1"/>
    <property type="molecule type" value="Genomic_DNA"/>
</dbReference>
<evidence type="ECO:0000256" key="11">
    <source>
        <dbReference type="SAM" id="MobiDB-lite"/>
    </source>
</evidence>
<dbReference type="Gene3D" id="1.10.287.1700">
    <property type="match status" value="1"/>
</dbReference>
<evidence type="ECO:0000313" key="13">
    <source>
        <dbReference type="Proteomes" id="UP000541426"/>
    </source>
</evidence>
<keyword evidence="13" id="KW-1185">Reference proteome</keyword>
<keyword evidence="10" id="KW-1006">Bacterial flagellum protein export</keyword>
<evidence type="ECO:0000256" key="7">
    <source>
        <dbReference type="ARBA" id="ARBA00022795"/>
    </source>
</evidence>
<name>A0A7W6GT52_9RHOB</name>
<protein>
    <recommendedName>
        <fullName evidence="3">Flagellar FliJ protein</fullName>
    </recommendedName>
</protein>
<dbReference type="GO" id="GO:0005886">
    <property type="term" value="C:plasma membrane"/>
    <property type="evidence" value="ECO:0007669"/>
    <property type="project" value="UniProtKB-SubCell"/>
</dbReference>
<accession>A0A7W6GT52</accession>
<evidence type="ECO:0000256" key="10">
    <source>
        <dbReference type="ARBA" id="ARBA00023225"/>
    </source>
</evidence>
<organism evidence="12 13">
    <name type="scientific">Sagittula marina</name>
    <dbReference type="NCBI Taxonomy" id="943940"/>
    <lineage>
        <taxon>Bacteria</taxon>
        <taxon>Pseudomonadati</taxon>
        <taxon>Pseudomonadota</taxon>
        <taxon>Alphaproteobacteria</taxon>
        <taxon>Rhodobacterales</taxon>
        <taxon>Roseobacteraceae</taxon>
        <taxon>Sagittula</taxon>
    </lineage>
</organism>
<dbReference type="GO" id="GO:0015031">
    <property type="term" value="P:protein transport"/>
    <property type="evidence" value="ECO:0007669"/>
    <property type="project" value="UniProtKB-KW"/>
</dbReference>
<comment type="subcellular location">
    <subcellularLocation>
        <location evidence="1">Cell membrane</location>
        <topology evidence="1">Peripheral membrane protein</topology>
        <orientation evidence="1">Cytoplasmic side</orientation>
    </subcellularLocation>
</comment>
<reference evidence="12 13" key="1">
    <citation type="submission" date="2020-08" db="EMBL/GenBank/DDBJ databases">
        <title>Genomic Encyclopedia of Type Strains, Phase IV (KMG-IV): sequencing the most valuable type-strain genomes for metagenomic binning, comparative biology and taxonomic classification.</title>
        <authorList>
            <person name="Goeker M."/>
        </authorList>
    </citation>
    <scope>NUCLEOTIDE SEQUENCE [LARGE SCALE GENOMIC DNA]</scope>
    <source>
        <strain evidence="12 13">DSM 102235</strain>
    </source>
</reference>
<keyword evidence="12" id="KW-0282">Flagellum</keyword>
<evidence type="ECO:0000256" key="1">
    <source>
        <dbReference type="ARBA" id="ARBA00004413"/>
    </source>
</evidence>
<evidence type="ECO:0000256" key="8">
    <source>
        <dbReference type="ARBA" id="ARBA00022927"/>
    </source>
</evidence>
<dbReference type="Pfam" id="PF02050">
    <property type="entry name" value="FliJ"/>
    <property type="match status" value="1"/>
</dbReference>
<comment type="caution">
    <text evidence="12">The sequence shown here is derived from an EMBL/GenBank/DDBJ whole genome shotgun (WGS) entry which is preliminary data.</text>
</comment>
<dbReference type="GO" id="GO:0071973">
    <property type="term" value="P:bacterial-type flagellum-dependent cell motility"/>
    <property type="evidence" value="ECO:0007669"/>
    <property type="project" value="InterPro"/>
</dbReference>
<keyword evidence="4" id="KW-0813">Transport</keyword>
<keyword evidence="12" id="KW-0969">Cilium</keyword>
<dbReference type="InterPro" id="IPR012823">
    <property type="entry name" value="Flagell_FliJ"/>
</dbReference>
<evidence type="ECO:0000256" key="6">
    <source>
        <dbReference type="ARBA" id="ARBA00022500"/>
    </source>
</evidence>
<evidence type="ECO:0000256" key="2">
    <source>
        <dbReference type="ARBA" id="ARBA00010004"/>
    </source>
</evidence>
<gene>
    <name evidence="12" type="ORF">GGQ68_003452</name>
</gene>
<dbReference type="GO" id="GO:0009288">
    <property type="term" value="C:bacterial-type flagellum"/>
    <property type="evidence" value="ECO:0007669"/>
    <property type="project" value="InterPro"/>
</dbReference>
<dbReference type="Proteomes" id="UP000541426">
    <property type="component" value="Unassembled WGS sequence"/>
</dbReference>
<dbReference type="AlphaFoldDB" id="A0A7W6GT52"/>
<dbReference type="GO" id="GO:0006935">
    <property type="term" value="P:chemotaxis"/>
    <property type="evidence" value="ECO:0007669"/>
    <property type="project" value="UniProtKB-KW"/>
</dbReference>
<dbReference type="InterPro" id="IPR053716">
    <property type="entry name" value="Flag_assembly_chemotaxis_eff"/>
</dbReference>
<keyword evidence="8" id="KW-0653">Protein transport</keyword>
<keyword evidence="6" id="KW-0145">Chemotaxis</keyword>
<feature type="region of interest" description="Disordered" evidence="11">
    <location>
        <begin position="109"/>
        <end position="129"/>
    </location>
</feature>
<comment type="similarity">
    <text evidence="2">Belongs to the FliJ family.</text>
</comment>
<sequence length="141" mass="16507">MNTDRQRRLRALEVMERLKRMDTEREAQSTASLRDSMVQLEAEKTALLARLSGESRIEGLEGAPYLGRFIRSMRAELDRISHEIARLQPEVAQAEDRLRAALSEQKTYETLRQRRQSEGRKAARKREAHDMDLLTVMRWEP</sequence>
<evidence type="ECO:0000313" key="12">
    <source>
        <dbReference type="EMBL" id="MBB3987106.1"/>
    </source>
</evidence>
<keyword evidence="9" id="KW-0472">Membrane</keyword>